<name>A0A6V8SIF5_9CLOT</name>
<sequence>MIKVKDLCFSYTGKEPYILNNINLHIPKGAFVSVIGPNGSSKTTLVKLMLNQLSPNKGKVELNTSKIGYVPQKVDSFNSQFTITVKEVLDCHANALNLKDKSSINRALEKVNMLQYCNKLIGALSGGQQQKIFISRALMGEPELLFLDELSTGVDHLSQKEIYDLIRKLNQQHKITVISVEHNLRMAIDYSTHILELYEGSATLYEVDQYKKIISDNRIYLDRKVE</sequence>
<keyword evidence="4 6" id="KW-0067">ATP-binding</keyword>
<dbReference type="Gene3D" id="3.40.50.300">
    <property type="entry name" value="P-loop containing nucleotide triphosphate hydrolases"/>
    <property type="match status" value="1"/>
</dbReference>
<dbReference type="InterPro" id="IPR003439">
    <property type="entry name" value="ABC_transporter-like_ATP-bd"/>
</dbReference>
<dbReference type="SMART" id="SM00382">
    <property type="entry name" value="AAA"/>
    <property type="match status" value="1"/>
</dbReference>
<dbReference type="GO" id="GO:0005524">
    <property type="term" value="F:ATP binding"/>
    <property type="evidence" value="ECO:0007669"/>
    <property type="project" value="UniProtKB-KW"/>
</dbReference>
<dbReference type="PANTHER" id="PTHR42734:SF17">
    <property type="entry name" value="METAL TRANSPORT SYSTEM ATP-BINDING PROTEIN TM_0124-RELATED"/>
    <property type="match status" value="1"/>
</dbReference>
<dbReference type="InterPro" id="IPR017871">
    <property type="entry name" value="ABC_transporter-like_CS"/>
</dbReference>
<gene>
    <name evidence="6" type="ORF">bsdtw1_00981</name>
</gene>
<keyword evidence="2" id="KW-0813">Transport</keyword>
<dbReference type="PROSITE" id="PS50893">
    <property type="entry name" value="ABC_TRANSPORTER_2"/>
    <property type="match status" value="1"/>
</dbReference>
<dbReference type="SUPFAM" id="SSF52540">
    <property type="entry name" value="P-loop containing nucleoside triphosphate hydrolases"/>
    <property type="match status" value="1"/>
</dbReference>
<evidence type="ECO:0000313" key="6">
    <source>
        <dbReference type="EMBL" id="GFP74918.1"/>
    </source>
</evidence>
<dbReference type="Pfam" id="PF00005">
    <property type="entry name" value="ABC_tran"/>
    <property type="match status" value="1"/>
</dbReference>
<protein>
    <submittedName>
        <fullName evidence="6">High-affinity zinc uptake system ATP-binding protein ZnuC</fullName>
    </submittedName>
</protein>
<feature type="domain" description="ABC transporter" evidence="5">
    <location>
        <begin position="2"/>
        <end position="224"/>
    </location>
</feature>
<dbReference type="RefSeq" id="WP_183276453.1">
    <property type="nucleotide sequence ID" value="NZ_BLZR01000001.1"/>
</dbReference>
<evidence type="ECO:0000256" key="3">
    <source>
        <dbReference type="ARBA" id="ARBA00022741"/>
    </source>
</evidence>
<dbReference type="Proteomes" id="UP000580568">
    <property type="component" value="Unassembled WGS sequence"/>
</dbReference>
<evidence type="ECO:0000256" key="2">
    <source>
        <dbReference type="ARBA" id="ARBA00022448"/>
    </source>
</evidence>
<keyword evidence="7" id="KW-1185">Reference proteome</keyword>
<dbReference type="InterPro" id="IPR050153">
    <property type="entry name" value="Metal_Ion_Import_ABC"/>
</dbReference>
<reference evidence="6 7" key="1">
    <citation type="submission" date="2020-07" db="EMBL/GenBank/DDBJ databases">
        <title>A new beta-1,3-glucan-decomposing anaerobic bacterium isolated from anoxic soil subjected to biological soil disinfestation.</title>
        <authorList>
            <person name="Ueki A."/>
            <person name="Tonouchi A."/>
        </authorList>
    </citation>
    <scope>NUCLEOTIDE SEQUENCE [LARGE SCALE GENOMIC DNA]</scope>
    <source>
        <strain evidence="6 7">TW1</strain>
    </source>
</reference>
<evidence type="ECO:0000313" key="7">
    <source>
        <dbReference type="Proteomes" id="UP000580568"/>
    </source>
</evidence>
<dbReference type="InterPro" id="IPR027417">
    <property type="entry name" value="P-loop_NTPase"/>
</dbReference>
<dbReference type="PANTHER" id="PTHR42734">
    <property type="entry name" value="METAL TRANSPORT SYSTEM ATP-BINDING PROTEIN TM_0124-RELATED"/>
    <property type="match status" value="1"/>
</dbReference>
<comment type="caution">
    <text evidence="6">The sequence shown here is derived from an EMBL/GenBank/DDBJ whole genome shotgun (WGS) entry which is preliminary data.</text>
</comment>
<keyword evidence="3" id="KW-0547">Nucleotide-binding</keyword>
<dbReference type="GO" id="GO:0016887">
    <property type="term" value="F:ATP hydrolysis activity"/>
    <property type="evidence" value="ECO:0007669"/>
    <property type="project" value="InterPro"/>
</dbReference>
<comment type="similarity">
    <text evidence="1">Belongs to the ABC transporter superfamily.</text>
</comment>
<accession>A0A6V8SIF5</accession>
<dbReference type="PROSITE" id="PS00211">
    <property type="entry name" value="ABC_TRANSPORTER_1"/>
    <property type="match status" value="1"/>
</dbReference>
<dbReference type="EMBL" id="BLZR01000001">
    <property type="protein sequence ID" value="GFP74918.1"/>
    <property type="molecule type" value="Genomic_DNA"/>
</dbReference>
<organism evidence="6 7">
    <name type="scientific">Clostridium fungisolvens</name>
    <dbReference type="NCBI Taxonomy" id="1604897"/>
    <lineage>
        <taxon>Bacteria</taxon>
        <taxon>Bacillati</taxon>
        <taxon>Bacillota</taxon>
        <taxon>Clostridia</taxon>
        <taxon>Eubacteriales</taxon>
        <taxon>Clostridiaceae</taxon>
        <taxon>Clostridium</taxon>
    </lineage>
</organism>
<evidence type="ECO:0000256" key="1">
    <source>
        <dbReference type="ARBA" id="ARBA00005417"/>
    </source>
</evidence>
<dbReference type="InterPro" id="IPR003593">
    <property type="entry name" value="AAA+_ATPase"/>
</dbReference>
<evidence type="ECO:0000259" key="5">
    <source>
        <dbReference type="PROSITE" id="PS50893"/>
    </source>
</evidence>
<evidence type="ECO:0000256" key="4">
    <source>
        <dbReference type="ARBA" id="ARBA00022840"/>
    </source>
</evidence>
<proteinExistence type="inferred from homology"/>
<dbReference type="AlphaFoldDB" id="A0A6V8SIF5"/>